<dbReference type="PANTHER" id="PTHR11579">
    <property type="entry name" value="PROTEIN-L-ISOASPARTATE O-METHYLTRANSFERASE"/>
    <property type="match status" value="1"/>
</dbReference>
<dbReference type="PANTHER" id="PTHR11579:SF0">
    <property type="entry name" value="PROTEIN-L-ISOASPARTATE(D-ASPARTATE) O-METHYLTRANSFERASE"/>
    <property type="match status" value="1"/>
</dbReference>
<dbReference type="GO" id="GO:0004719">
    <property type="term" value="F:protein-L-isoaspartate (D-aspartate) O-methyltransferase activity"/>
    <property type="evidence" value="ECO:0007669"/>
    <property type="project" value="UniProtKB-EC"/>
</dbReference>
<name>A0A811K0M1_9BILA</name>
<keyword evidence="5" id="KW-0489">Methyltransferase</keyword>
<dbReference type="InterPro" id="IPR029063">
    <property type="entry name" value="SAM-dependent_MTases_sf"/>
</dbReference>
<keyword evidence="6" id="KW-0808">Transferase</keyword>
<evidence type="ECO:0000256" key="2">
    <source>
        <dbReference type="ARBA" id="ARBA00005369"/>
    </source>
</evidence>
<dbReference type="Proteomes" id="UP000614601">
    <property type="component" value="Unassembled WGS sequence"/>
</dbReference>
<comment type="similarity">
    <text evidence="2">Belongs to the methyltransferase superfamily. L-isoaspartyl/D-aspartyl protein methyltransferase family.</text>
</comment>
<evidence type="ECO:0000256" key="6">
    <source>
        <dbReference type="ARBA" id="ARBA00022679"/>
    </source>
</evidence>
<dbReference type="EMBL" id="CAJFCW020000002">
    <property type="protein sequence ID" value="CAG9088220.1"/>
    <property type="molecule type" value="Genomic_DNA"/>
</dbReference>
<dbReference type="Pfam" id="PF01135">
    <property type="entry name" value="PCMT"/>
    <property type="match status" value="1"/>
</dbReference>
<reference evidence="13" key="1">
    <citation type="submission" date="2020-09" db="EMBL/GenBank/DDBJ databases">
        <authorList>
            <person name="Kikuchi T."/>
        </authorList>
    </citation>
    <scope>NUCLEOTIDE SEQUENCE</scope>
    <source>
        <strain evidence="13">SH1</strain>
    </source>
</reference>
<dbReference type="Proteomes" id="UP000783686">
    <property type="component" value="Unassembled WGS sequence"/>
</dbReference>
<protein>
    <recommendedName>
        <fullName evidence="11">Protein-L-isoaspartate(D-aspartate) O-methyltransferase</fullName>
        <ecNumber evidence="3">2.1.1.77</ecNumber>
    </recommendedName>
    <alternativeName>
        <fullName evidence="9">L-isoaspartyl protein carboxyl methyltransferase</fullName>
    </alternativeName>
    <alternativeName>
        <fullName evidence="12">Protein L-isoaspartyl/D-aspartyl methyltransferase</fullName>
    </alternativeName>
    <alternativeName>
        <fullName evidence="8">Protein-beta-aspartate methyltransferase</fullName>
    </alternativeName>
</protein>
<evidence type="ECO:0000256" key="11">
    <source>
        <dbReference type="ARBA" id="ARBA00040923"/>
    </source>
</evidence>
<dbReference type="NCBIfam" id="TIGR00080">
    <property type="entry name" value="pimt"/>
    <property type="match status" value="1"/>
</dbReference>
<organism evidence="13 14">
    <name type="scientific">Bursaphelenchus okinawaensis</name>
    <dbReference type="NCBI Taxonomy" id="465554"/>
    <lineage>
        <taxon>Eukaryota</taxon>
        <taxon>Metazoa</taxon>
        <taxon>Ecdysozoa</taxon>
        <taxon>Nematoda</taxon>
        <taxon>Chromadorea</taxon>
        <taxon>Rhabditida</taxon>
        <taxon>Tylenchina</taxon>
        <taxon>Tylenchomorpha</taxon>
        <taxon>Aphelenchoidea</taxon>
        <taxon>Aphelenchoididae</taxon>
        <taxon>Bursaphelenchus</taxon>
    </lineage>
</organism>
<keyword evidence="4" id="KW-0963">Cytoplasm</keyword>
<evidence type="ECO:0000256" key="10">
    <source>
        <dbReference type="ARBA" id="ARBA00035815"/>
    </source>
</evidence>
<dbReference type="CDD" id="cd02440">
    <property type="entry name" value="AdoMet_MTases"/>
    <property type="match status" value="1"/>
</dbReference>
<dbReference type="InterPro" id="IPR000682">
    <property type="entry name" value="PCMT"/>
</dbReference>
<gene>
    <name evidence="13" type="ORF">BOKJ2_LOCUS2458</name>
</gene>
<dbReference type="AlphaFoldDB" id="A0A811K0M1"/>
<evidence type="ECO:0000256" key="9">
    <source>
        <dbReference type="ARBA" id="ARBA00031350"/>
    </source>
</evidence>
<evidence type="ECO:0000256" key="3">
    <source>
        <dbReference type="ARBA" id="ARBA00011890"/>
    </source>
</evidence>
<evidence type="ECO:0000313" key="13">
    <source>
        <dbReference type="EMBL" id="CAD5208994.1"/>
    </source>
</evidence>
<comment type="catalytic activity">
    <reaction evidence="10">
        <text>[protein]-L-isoaspartate + S-adenosyl-L-methionine = [protein]-L-isoaspartate alpha-methyl ester + S-adenosyl-L-homocysteine</text>
        <dbReference type="Rhea" id="RHEA:12705"/>
        <dbReference type="Rhea" id="RHEA-COMP:12143"/>
        <dbReference type="Rhea" id="RHEA-COMP:12144"/>
        <dbReference type="ChEBI" id="CHEBI:57856"/>
        <dbReference type="ChEBI" id="CHEBI:59789"/>
        <dbReference type="ChEBI" id="CHEBI:90596"/>
        <dbReference type="ChEBI" id="CHEBI:90598"/>
        <dbReference type="EC" id="2.1.1.77"/>
    </reaction>
    <physiologicalReaction direction="left-to-right" evidence="10">
        <dbReference type="Rhea" id="RHEA:12706"/>
    </physiologicalReaction>
</comment>
<dbReference type="SUPFAM" id="SSF53335">
    <property type="entry name" value="S-adenosyl-L-methionine-dependent methyltransferases"/>
    <property type="match status" value="1"/>
</dbReference>
<keyword evidence="14" id="KW-1185">Reference proteome</keyword>
<dbReference type="EMBL" id="CAJFDH010000002">
    <property type="protein sequence ID" value="CAD5208994.1"/>
    <property type="molecule type" value="Genomic_DNA"/>
</dbReference>
<evidence type="ECO:0000256" key="8">
    <source>
        <dbReference type="ARBA" id="ARBA00031323"/>
    </source>
</evidence>
<evidence type="ECO:0000256" key="7">
    <source>
        <dbReference type="ARBA" id="ARBA00022691"/>
    </source>
</evidence>
<dbReference type="OrthoDB" id="73890at2759"/>
<comment type="subcellular location">
    <subcellularLocation>
        <location evidence="1">Cytoplasm</location>
    </subcellularLocation>
</comment>
<evidence type="ECO:0000256" key="5">
    <source>
        <dbReference type="ARBA" id="ARBA00022603"/>
    </source>
</evidence>
<evidence type="ECO:0000256" key="12">
    <source>
        <dbReference type="ARBA" id="ARBA00042126"/>
    </source>
</evidence>
<dbReference type="Gene3D" id="3.40.50.150">
    <property type="entry name" value="Vaccinia Virus protein VP39"/>
    <property type="match status" value="1"/>
</dbReference>
<dbReference type="GO" id="GO:0032259">
    <property type="term" value="P:methylation"/>
    <property type="evidence" value="ECO:0007669"/>
    <property type="project" value="UniProtKB-KW"/>
</dbReference>
<accession>A0A811K0M1</accession>
<sequence length="223" mass="24663">MFERIPRRNADLVELLKAKGAFSSDRIKQVLLSVDRADFARVSPYCDSPQSIGYNATISAPYMHAQSLERLADVIKDESRILDIGCGSGYLTTCFAEMIGPSGKVIGIDHISELVALSERNIRKHHEEYLDSERIVLVTKDGRLGHAALGPYDAIHVGAAASKIPEELINQLARGGRMLIPVGTTEQQFLQIDKSENDKITSKNLYGVIYVPLTSKDHQLNSR</sequence>
<dbReference type="GO" id="GO:0005737">
    <property type="term" value="C:cytoplasm"/>
    <property type="evidence" value="ECO:0007669"/>
    <property type="project" value="UniProtKB-SubCell"/>
</dbReference>
<keyword evidence="7" id="KW-0949">S-adenosyl-L-methionine</keyword>
<evidence type="ECO:0000256" key="4">
    <source>
        <dbReference type="ARBA" id="ARBA00022490"/>
    </source>
</evidence>
<dbReference type="EC" id="2.1.1.77" evidence="3"/>
<evidence type="ECO:0000313" key="14">
    <source>
        <dbReference type="Proteomes" id="UP000614601"/>
    </source>
</evidence>
<dbReference type="FunFam" id="3.40.50.150:FF:000027">
    <property type="entry name" value="Protein-L-isoaspartate O-methyltransferase"/>
    <property type="match status" value="1"/>
</dbReference>
<comment type="caution">
    <text evidence="13">The sequence shown here is derived from an EMBL/GenBank/DDBJ whole genome shotgun (WGS) entry which is preliminary data.</text>
</comment>
<proteinExistence type="inferred from homology"/>
<evidence type="ECO:0000256" key="1">
    <source>
        <dbReference type="ARBA" id="ARBA00004496"/>
    </source>
</evidence>